<evidence type="ECO:0000313" key="2">
    <source>
        <dbReference type="Proteomes" id="UP000299102"/>
    </source>
</evidence>
<dbReference type="AlphaFoldDB" id="A0A4C1YXL2"/>
<dbReference type="EMBL" id="BGZK01001484">
    <property type="protein sequence ID" value="GBP80828.1"/>
    <property type="molecule type" value="Genomic_DNA"/>
</dbReference>
<organism evidence="1 2">
    <name type="scientific">Eumeta variegata</name>
    <name type="common">Bagworm moth</name>
    <name type="synonym">Eumeta japonica</name>
    <dbReference type="NCBI Taxonomy" id="151549"/>
    <lineage>
        <taxon>Eukaryota</taxon>
        <taxon>Metazoa</taxon>
        <taxon>Ecdysozoa</taxon>
        <taxon>Arthropoda</taxon>
        <taxon>Hexapoda</taxon>
        <taxon>Insecta</taxon>
        <taxon>Pterygota</taxon>
        <taxon>Neoptera</taxon>
        <taxon>Endopterygota</taxon>
        <taxon>Lepidoptera</taxon>
        <taxon>Glossata</taxon>
        <taxon>Ditrysia</taxon>
        <taxon>Tineoidea</taxon>
        <taxon>Psychidae</taxon>
        <taxon>Oiketicinae</taxon>
        <taxon>Eumeta</taxon>
    </lineage>
</organism>
<proteinExistence type="predicted"/>
<comment type="caution">
    <text evidence="1">The sequence shown here is derived from an EMBL/GenBank/DDBJ whole genome shotgun (WGS) entry which is preliminary data.</text>
</comment>
<sequence length="89" mass="9767">MGGQRITKQQAKQSIAVGHVCGSMSDITSVPLSSVPDITYHVCVKECNVAQYLPCVDSQLRAFVSNIPYRAVSTTHRVFARFMRLGVLP</sequence>
<reference evidence="1 2" key="1">
    <citation type="journal article" date="2019" name="Commun. Biol.">
        <title>The bagworm genome reveals a unique fibroin gene that provides high tensile strength.</title>
        <authorList>
            <person name="Kono N."/>
            <person name="Nakamura H."/>
            <person name="Ohtoshi R."/>
            <person name="Tomita M."/>
            <person name="Numata K."/>
            <person name="Arakawa K."/>
        </authorList>
    </citation>
    <scope>NUCLEOTIDE SEQUENCE [LARGE SCALE GENOMIC DNA]</scope>
</reference>
<evidence type="ECO:0000313" key="1">
    <source>
        <dbReference type="EMBL" id="GBP80828.1"/>
    </source>
</evidence>
<keyword evidence="2" id="KW-1185">Reference proteome</keyword>
<gene>
    <name evidence="1" type="ORF">EVAR_99923_1</name>
</gene>
<protein>
    <submittedName>
        <fullName evidence="1">Uncharacterized protein</fullName>
    </submittedName>
</protein>
<accession>A0A4C1YXL2</accession>
<name>A0A4C1YXL2_EUMVA</name>
<dbReference type="Proteomes" id="UP000299102">
    <property type="component" value="Unassembled WGS sequence"/>
</dbReference>